<protein>
    <submittedName>
        <fullName evidence="6">Uncharacterized protein</fullName>
    </submittedName>
</protein>
<dbReference type="GO" id="GO:0006508">
    <property type="term" value="P:proteolysis"/>
    <property type="evidence" value="ECO:0007669"/>
    <property type="project" value="UniProtKB-KW"/>
</dbReference>
<evidence type="ECO:0000313" key="6">
    <source>
        <dbReference type="EMBL" id="CAG9854739.1"/>
    </source>
</evidence>
<dbReference type="InterPro" id="IPR042269">
    <property type="entry name" value="Ser_carbopepase_S28_SKS"/>
</dbReference>
<evidence type="ECO:0000256" key="1">
    <source>
        <dbReference type="ARBA" id="ARBA00011079"/>
    </source>
</evidence>
<keyword evidence="5" id="KW-0325">Glycoprotein</keyword>
<organism evidence="6 7">
    <name type="scientific">Phyllotreta striolata</name>
    <name type="common">Striped flea beetle</name>
    <name type="synonym">Crioceris striolata</name>
    <dbReference type="NCBI Taxonomy" id="444603"/>
    <lineage>
        <taxon>Eukaryota</taxon>
        <taxon>Metazoa</taxon>
        <taxon>Ecdysozoa</taxon>
        <taxon>Arthropoda</taxon>
        <taxon>Hexapoda</taxon>
        <taxon>Insecta</taxon>
        <taxon>Pterygota</taxon>
        <taxon>Neoptera</taxon>
        <taxon>Endopterygota</taxon>
        <taxon>Coleoptera</taxon>
        <taxon>Polyphaga</taxon>
        <taxon>Cucujiformia</taxon>
        <taxon>Chrysomeloidea</taxon>
        <taxon>Chrysomelidae</taxon>
        <taxon>Galerucinae</taxon>
        <taxon>Alticini</taxon>
        <taxon>Phyllotreta</taxon>
    </lineage>
</organism>
<comment type="similarity">
    <text evidence="1">Belongs to the peptidase S28 family.</text>
</comment>
<keyword evidence="2" id="KW-0645">Protease</keyword>
<dbReference type="PANTHER" id="PTHR11010">
    <property type="entry name" value="PROTEASE S28 PRO-X CARBOXYPEPTIDASE-RELATED"/>
    <property type="match status" value="1"/>
</dbReference>
<reference evidence="6" key="1">
    <citation type="submission" date="2022-01" db="EMBL/GenBank/DDBJ databases">
        <authorList>
            <person name="King R."/>
        </authorList>
    </citation>
    <scope>NUCLEOTIDE SEQUENCE</scope>
</reference>
<accession>A0A9N9TG51</accession>
<dbReference type="PANTHER" id="PTHR11010:SF117">
    <property type="entry name" value="SERINE PROTEASE 16"/>
    <property type="match status" value="1"/>
</dbReference>
<keyword evidence="4" id="KW-0378">Hydrolase</keyword>
<dbReference type="AlphaFoldDB" id="A0A9N9TG51"/>
<evidence type="ECO:0000313" key="7">
    <source>
        <dbReference type="Proteomes" id="UP001153712"/>
    </source>
</evidence>
<evidence type="ECO:0000256" key="3">
    <source>
        <dbReference type="ARBA" id="ARBA00022729"/>
    </source>
</evidence>
<dbReference type="GO" id="GO:0070008">
    <property type="term" value="F:serine-type exopeptidase activity"/>
    <property type="evidence" value="ECO:0007669"/>
    <property type="project" value="InterPro"/>
</dbReference>
<dbReference type="GO" id="GO:0008239">
    <property type="term" value="F:dipeptidyl-peptidase activity"/>
    <property type="evidence" value="ECO:0007669"/>
    <property type="project" value="TreeGrafter"/>
</dbReference>
<evidence type="ECO:0000256" key="2">
    <source>
        <dbReference type="ARBA" id="ARBA00022670"/>
    </source>
</evidence>
<name>A0A9N9TG51_PHYSR</name>
<dbReference type="Gene3D" id="3.40.50.1820">
    <property type="entry name" value="alpha/beta hydrolase"/>
    <property type="match status" value="1"/>
</dbReference>
<proteinExistence type="inferred from homology"/>
<dbReference type="OrthoDB" id="1735038at2759"/>
<evidence type="ECO:0000256" key="5">
    <source>
        <dbReference type="ARBA" id="ARBA00023180"/>
    </source>
</evidence>
<sequence length="391" mass="44273">MTNGAWYVYAKEFKPILFQLEHRYYGQSHPTGDLSLKNLAYLTSQQALADLAFFIESMNKQYELAPDVKWIAFGGSYPGNLAAWLRQKYPHLVHGAVSSSSPLMAKVDYTGYFGVVQDALRSISEECVAAVGNATAQIEKLMLSKDGKRTVDKKFKLCDKIEESSALDVSNFYSNLATMFGSVVQFNHDNTGFNEEYNLTTEQFCGIMTNKTLGAEIDRLAAINDIMMNIYGETCNEYTYESYVGPMKNVSWEAETSRQWTYQSCTEFGFFQTSDYNIFGNNFRIDLYVNVCKDLFGKQYTEKFMNDAIDRTNTIYGGLDIKVSNVVFVHGSLDPWHKLGITQTRDKDAPAILIKGAAHCANVYNSMRIDSPELRAARVEIRDYIAVWLNL</sequence>
<keyword evidence="3" id="KW-0732">Signal</keyword>
<dbReference type="Proteomes" id="UP001153712">
    <property type="component" value="Chromosome 1"/>
</dbReference>
<dbReference type="SUPFAM" id="SSF53474">
    <property type="entry name" value="alpha/beta-Hydrolases"/>
    <property type="match status" value="1"/>
</dbReference>
<keyword evidence="7" id="KW-1185">Reference proteome</keyword>
<dbReference type="FunFam" id="1.20.120.980:FF:000003">
    <property type="entry name" value="Serine protease 16"/>
    <property type="match status" value="1"/>
</dbReference>
<dbReference type="InterPro" id="IPR029058">
    <property type="entry name" value="AB_hydrolase_fold"/>
</dbReference>
<dbReference type="Pfam" id="PF05577">
    <property type="entry name" value="Peptidase_S28"/>
    <property type="match status" value="1"/>
</dbReference>
<dbReference type="Gene3D" id="1.20.120.980">
    <property type="entry name" value="Serine carboxypeptidase S28, SKS domain"/>
    <property type="match status" value="1"/>
</dbReference>
<gene>
    <name evidence="6" type="ORF">PHYEVI_LOCUS1199</name>
</gene>
<dbReference type="EMBL" id="OU900094">
    <property type="protein sequence ID" value="CAG9854739.1"/>
    <property type="molecule type" value="Genomic_DNA"/>
</dbReference>
<evidence type="ECO:0000256" key="4">
    <source>
        <dbReference type="ARBA" id="ARBA00022801"/>
    </source>
</evidence>
<dbReference type="InterPro" id="IPR008758">
    <property type="entry name" value="Peptidase_S28"/>
</dbReference>